<keyword evidence="1" id="KW-1133">Transmembrane helix</keyword>
<protein>
    <recommendedName>
        <fullName evidence="4">Sporulation protein YqfD</fullName>
    </recommendedName>
</protein>
<dbReference type="AlphaFoldDB" id="A0A078KM56"/>
<dbReference type="OrthoDB" id="1640349at2"/>
<reference evidence="3" key="1">
    <citation type="submission" date="2014-07" db="EMBL/GenBank/DDBJ databases">
        <authorList>
            <person name="Wibberg D."/>
        </authorList>
    </citation>
    <scope>NUCLEOTIDE SEQUENCE [LARGE SCALE GENOMIC DNA]</scope>
    <source>
        <strain evidence="3">DG5</strain>
    </source>
</reference>
<evidence type="ECO:0000256" key="1">
    <source>
        <dbReference type="SAM" id="Phobius"/>
    </source>
</evidence>
<keyword evidence="3" id="KW-1185">Reference proteome</keyword>
<dbReference type="Pfam" id="PF06898">
    <property type="entry name" value="YqfD"/>
    <property type="match status" value="1"/>
</dbReference>
<keyword evidence="1" id="KW-0812">Transmembrane</keyword>
<name>A0A078KM56_9FIRM</name>
<proteinExistence type="predicted"/>
<evidence type="ECO:0000313" key="3">
    <source>
        <dbReference type="Proteomes" id="UP000032431"/>
    </source>
</evidence>
<dbReference type="EMBL" id="LM995447">
    <property type="protein sequence ID" value="CDZ24801.1"/>
    <property type="molecule type" value="Genomic_DNA"/>
</dbReference>
<dbReference type="STRING" id="29343.CCDG5_1693"/>
<dbReference type="InterPro" id="IPR010690">
    <property type="entry name" value="YqfD"/>
</dbReference>
<sequence length="404" mass="45532">MFFLRLIQIFLGYIKFRVDGASCEKFLNLVSRAGIVLWNIRRDKTGLYANVLLSKYKTAEQLAKKAGVKLTIVKRKGVPVYLIKLKNRLGFVLGIVLFAAIIVYFSGYVWIIKISGNSTVSSREIMYALSDQGLEPGVRKSTFDRKTVEQQALEKIPELSWIHINLSGSVANVEVGERTKRPELVPDDRPCNIKASETGQILQMEVYEGQTTLKVGDTVQKDELLVSGVIEEPMTMLTRYVHARAKIIASTSRELSVKVPFKTTENRDTGKVIKKYSIRFLNVSIPFYFGVPSGNYRRLAYKNPLVIGGTQLPVSFNTTAFLEYKNVPVTLNKQQALEKAKKLIADKERIEFSGIKVTAKEYEQKFEPDGITLIGKYKCEENIAVSKEVKIGETGGKRIIRQES</sequence>
<dbReference type="NCBIfam" id="TIGR02876">
    <property type="entry name" value="spore_yqfD"/>
    <property type="match status" value="1"/>
</dbReference>
<gene>
    <name evidence="2" type="ORF">CCDG5_1693</name>
</gene>
<dbReference type="KEGG" id="ccel:CCDG5_1693"/>
<evidence type="ECO:0000313" key="2">
    <source>
        <dbReference type="EMBL" id="CDZ24801.1"/>
    </source>
</evidence>
<feature type="transmembrane region" description="Helical" evidence="1">
    <location>
        <begin position="89"/>
        <end position="111"/>
    </location>
</feature>
<keyword evidence="1" id="KW-0472">Membrane</keyword>
<dbReference type="HOGENOM" id="CLU_050521_1_1_9"/>
<dbReference type="PATRIC" id="fig|29343.3.peg.1785"/>
<evidence type="ECO:0008006" key="4">
    <source>
        <dbReference type="Google" id="ProtNLM"/>
    </source>
</evidence>
<organism evidence="2 3">
    <name type="scientific">[Clostridium] cellulosi</name>
    <dbReference type="NCBI Taxonomy" id="29343"/>
    <lineage>
        <taxon>Bacteria</taxon>
        <taxon>Bacillati</taxon>
        <taxon>Bacillota</taxon>
        <taxon>Clostridia</taxon>
        <taxon>Eubacteriales</taxon>
        <taxon>Oscillospiraceae</taxon>
        <taxon>Oscillospiraceae incertae sedis</taxon>
    </lineage>
</organism>
<accession>A0A078KM56</accession>
<dbReference type="Proteomes" id="UP000032431">
    <property type="component" value="Chromosome I"/>
</dbReference>
<dbReference type="PIRSF" id="PIRSF029895">
    <property type="entry name" value="SpoIV"/>
    <property type="match status" value="1"/>
</dbReference>